<name>A0A4P9W9Z0_9FUNG</name>
<proteinExistence type="predicted"/>
<evidence type="ECO:0000313" key="2">
    <source>
        <dbReference type="EMBL" id="RKO89234.1"/>
    </source>
</evidence>
<dbReference type="AlphaFoldDB" id="A0A4P9W9Z0"/>
<dbReference type="EMBL" id="KZ996210">
    <property type="protein sequence ID" value="RKO89234.1"/>
    <property type="molecule type" value="Genomic_DNA"/>
</dbReference>
<feature type="region of interest" description="Disordered" evidence="1">
    <location>
        <begin position="1"/>
        <end position="24"/>
    </location>
</feature>
<evidence type="ECO:0000313" key="3">
    <source>
        <dbReference type="Proteomes" id="UP000269721"/>
    </source>
</evidence>
<reference evidence="3" key="1">
    <citation type="journal article" date="2018" name="Nat. Microbiol.">
        <title>Leveraging single-cell genomics to expand the fungal tree of life.</title>
        <authorList>
            <person name="Ahrendt S.R."/>
            <person name="Quandt C.A."/>
            <person name="Ciobanu D."/>
            <person name="Clum A."/>
            <person name="Salamov A."/>
            <person name="Andreopoulos B."/>
            <person name="Cheng J.F."/>
            <person name="Woyke T."/>
            <person name="Pelin A."/>
            <person name="Henrissat B."/>
            <person name="Reynolds N.K."/>
            <person name="Benny G.L."/>
            <person name="Smith M.E."/>
            <person name="James T.Y."/>
            <person name="Grigoriev I.V."/>
        </authorList>
    </citation>
    <scope>NUCLEOTIDE SEQUENCE [LARGE SCALE GENOMIC DNA]</scope>
</reference>
<protein>
    <submittedName>
        <fullName evidence="2">Uncharacterized protein</fullName>
    </submittedName>
</protein>
<keyword evidence="3" id="KW-1185">Reference proteome</keyword>
<organism evidence="2 3">
    <name type="scientific">Blyttiomyces helicus</name>
    <dbReference type="NCBI Taxonomy" id="388810"/>
    <lineage>
        <taxon>Eukaryota</taxon>
        <taxon>Fungi</taxon>
        <taxon>Fungi incertae sedis</taxon>
        <taxon>Chytridiomycota</taxon>
        <taxon>Chytridiomycota incertae sedis</taxon>
        <taxon>Chytridiomycetes</taxon>
        <taxon>Chytridiomycetes incertae sedis</taxon>
        <taxon>Blyttiomyces</taxon>
    </lineage>
</organism>
<feature type="non-terminal residue" evidence="2">
    <location>
        <position position="505"/>
    </location>
</feature>
<gene>
    <name evidence="2" type="ORF">BDK51DRAFT_42132</name>
</gene>
<sequence>VSVEEEAEIIQGVADDQGAPPEDNSEIEIVAVEDVGAEATKHLERLIIERADFASEPLYAEVPVIDAQLPIEVYSEPPEAVVVEEVEATIVEAVAAETIERIIEAPLESADPAEVQTAAVDESESATVETLDEARVSIVEVPVVEEVESFVAEEMETPVTERVEIFSALPEFTSETEVLASLPKITTETEVLAAPETATDEVVEDPSEDTQDLPAADFKVDAAVVDVAVDLSDAVYAQALDTDESEISVSISATAGTNDATVVSDDHEPPVVAEAEFDQIATAEALPVSIDDDVEAREGIAIDQGAPVAETTEDAAEDVVAAVAGYLPLPVTDASESLHAAELEDAVGGPIAEVADERPEAAVAEELEAPVYEEVVFEAMGRTAEAPLECADAQIATVDESDAANIEPLNEVADGPMAEAIGVVVAEAGEAPFVEESEPFVGEEAHAPVPEEVKAEEPHAPIADINKFEGPIIEATDTLSALAELKSELNETEVLAVPETTTDHE</sequence>
<evidence type="ECO:0000256" key="1">
    <source>
        <dbReference type="SAM" id="MobiDB-lite"/>
    </source>
</evidence>
<dbReference type="Proteomes" id="UP000269721">
    <property type="component" value="Unassembled WGS sequence"/>
</dbReference>
<accession>A0A4P9W9Z0</accession>
<feature type="non-terminal residue" evidence="2">
    <location>
        <position position="1"/>
    </location>
</feature>